<dbReference type="PROSITE" id="PS50893">
    <property type="entry name" value="ABC_TRANSPORTER_2"/>
    <property type="match status" value="1"/>
</dbReference>
<protein>
    <submittedName>
        <fullName evidence="12">Adenosinetriphosphatase</fullName>
        <ecNumber evidence="12">3.6.1.3</ecNumber>
    </submittedName>
</protein>
<dbReference type="FunFam" id="3.40.50.300:FF:000134">
    <property type="entry name" value="Iron-enterobactin ABC transporter ATP-binding protein"/>
    <property type="match status" value="1"/>
</dbReference>
<evidence type="ECO:0000256" key="5">
    <source>
        <dbReference type="ARBA" id="ARBA00022741"/>
    </source>
</evidence>
<comment type="subcellular location">
    <subcellularLocation>
        <location evidence="1">Cell membrane</location>
        <topology evidence="1">Peripheral membrane protein</topology>
    </subcellularLocation>
</comment>
<evidence type="ECO:0000256" key="9">
    <source>
        <dbReference type="ARBA" id="ARBA00023136"/>
    </source>
</evidence>
<dbReference type="GO" id="GO:0005886">
    <property type="term" value="C:plasma membrane"/>
    <property type="evidence" value="ECO:0007669"/>
    <property type="project" value="UniProtKB-SubCell"/>
</dbReference>
<keyword evidence="8" id="KW-0406">Ion transport</keyword>
<evidence type="ECO:0000256" key="2">
    <source>
        <dbReference type="ARBA" id="ARBA00022448"/>
    </source>
</evidence>
<dbReference type="InterPro" id="IPR017871">
    <property type="entry name" value="ABC_transporter-like_CS"/>
</dbReference>
<dbReference type="SUPFAM" id="SSF52540">
    <property type="entry name" value="P-loop containing nucleoside triphosphate hydrolases"/>
    <property type="match status" value="1"/>
</dbReference>
<dbReference type="SMART" id="SM00382">
    <property type="entry name" value="AAA"/>
    <property type="match status" value="1"/>
</dbReference>
<dbReference type="InterPro" id="IPR003593">
    <property type="entry name" value="AAA+_ATPase"/>
</dbReference>
<name>A0A375I4N5_9ACTN</name>
<dbReference type="InterPro" id="IPR003439">
    <property type="entry name" value="ABC_transporter-like_ATP-bd"/>
</dbReference>
<keyword evidence="9" id="KW-0472">Membrane</keyword>
<evidence type="ECO:0000259" key="11">
    <source>
        <dbReference type="PROSITE" id="PS50893"/>
    </source>
</evidence>
<sequence>MSQVLRGDRPAGGPAPQDGPPAAPELGARELVMSYPRGAPVIEQLTVDITPDAFTVILGPNACGKSTLLRALSRVLAPAGGQVLLDGRDVFSYSPKALARRVGFLAQSSLAPDGITVRELVARGRYPHQGLLRPWSVEDEKQVRTAMERTHVAALAKRPVTTLSGGQRQRVWIAMALAQQTDVLLLDEPTTYLDLAHQVDVLDLCRELNQELGTTIVAVLHDLNQACRYADELIVMRDGAILASGAPAEVVTPDLVEQAYGLPVSVFTDPITGTPLVLPQAPGRS</sequence>
<proteinExistence type="predicted"/>
<organism evidence="12 13">
    <name type="scientific">Propionibacterium ruminifibrarum</name>
    <dbReference type="NCBI Taxonomy" id="1962131"/>
    <lineage>
        <taxon>Bacteria</taxon>
        <taxon>Bacillati</taxon>
        <taxon>Actinomycetota</taxon>
        <taxon>Actinomycetes</taxon>
        <taxon>Propionibacteriales</taxon>
        <taxon>Propionibacteriaceae</taxon>
        <taxon>Propionibacterium</taxon>
    </lineage>
</organism>
<gene>
    <name evidence="12" type="ORF">PROPJV5_2090</name>
</gene>
<dbReference type="PROSITE" id="PS00211">
    <property type="entry name" value="ABC_TRANSPORTER_1"/>
    <property type="match status" value="1"/>
</dbReference>
<dbReference type="PANTHER" id="PTHR42771">
    <property type="entry name" value="IRON(3+)-HYDROXAMATE IMPORT ATP-BINDING PROTEIN FHUC"/>
    <property type="match status" value="1"/>
</dbReference>
<keyword evidence="7" id="KW-0408">Iron</keyword>
<dbReference type="PANTHER" id="PTHR42771:SF2">
    <property type="entry name" value="IRON(3+)-HYDROXAMATE IMPORT ATP-BINDING PROTEIN FHUC"/>
    <property type="match status" value="1"/>
</dbReference>
<accession>A0A375I4N5</accession>
<dbReference type="GO" id="GO:0006826">
    <property type="term" value="P:iron ion transport"/>
    <property type="evidence" value="ECO:0007669"/>
    <property type="project" value="UniProtKB-KW"/>
</dbReference>
<dbReference type="EC" id="3.6.1.3" evidence="12"/>
<dbReference type="Gene3D" id="3.40.50.300">
    <property type="entry name" value="P-loop containing nucleotide triphosphate hydrolases"/>
    <property type="match status" value="1"/>
</dbReference>
<dbReference type="AlphaFoldDB" id="A0A375I4N5"/>
<evidence type="ECO:0000256" key="1">
    <source>
        <dbReference type="ARBA" id="ARBA00004202"/>
    </source>
</evidence>
<dbReference type="Proteomes" id="UP000265962">
    <property type="component" value="Unassembled WGS sequence"/>
</dbReference>
<evidence type="ECO:0000313" key="12">
    <source>
        <dbReference type="EMBL" id="SPF69129.1"/>
    </source>
</evidence>
<evidence type="ECO:0000256" key="3">
    <source>
        <dbReference type="ARBA" id="ARBA00022475"/>
    </source>
</evidence>
<feature type="region of interest" description="Disordered" evidence="10">
    <location>
        <begin position="1"/>
        <end position="25"/>
    </location>
</feature>
<dbReference type="Pfam" id="PF00005">
    <property type="entry name" value="ABC_tran"/>
    <property type="match status" value="1"/>
</dbReference>
<evidence type="ECO:0000256" key="4">
    <source>
        <dbReference type="ARBA" id="ARBA00022496"/>
    </source>
</evidence>
<dbReference type="GO" id="GO:0005524">
    <property type="term" value="F:ATP binding"/>
    <property type="evidence" value="ECO:0007669"/>
    <property type="project" value="UniProtKB-KW"/>
</dbReference>
<reference evidence="13" key="1">
    <citation type="submission" date="2018-02" db="EMBL/GenBank/DDBJ databases">
        <authorList>
            <person name="Hornung B."/>
        </authorList>
    </citation>
    <scope>NUCLEOTIDE SEQUENCE [LARGE SCALE GENOMIC DNA]</scope>
</reference>
<keyword evidence="5" id="KW-0547">Nucleotide-binding</keyword>
<dbReference type="InterPro" id="IPR051535">
    <property type="entry name" value="Siderophore_ABC-ATPase"/>
</dbReference>
<keyword evidence="3" id="KW-1003">Cell membrane</keyword>
<keyword evidence="4" id="KW-0410">Iron transport</keyword>
<evidence type="ECO:0000256" key="7">
    <source>
        <dbReference type="ARBA" id="ARBA00023004"/>
    </source>
</evidence>
<keyword evidence="13" id="KW-1185">Reference proteome</keyword>
<dbReference type="CDD" id="cd03214">
    <property type="entry name" value="ABC_Iron-Siderophores_B12_Hemin"/>
    <property type="match status" value="1"/>
</dbReference>
<evidence type="ECO:0000256" key="6">
    <source>
        <dbReference type="ARBA" id="ARBA00022840"/>
    </source>
</evidence>
<keyword evidence="6" id="KW-0067">ATP-binding</keyword>
<keyword evidence="2" id="KW-0813">Transport</keyword>
<dbReference type="RefSeq" id="WP_119716239.1">
    <property type="nucleotide sequence ID" value="NZ_OMOH01000009.1"/>
</dbReference>
<evidence type="ECO:0000256" key="10">
    <source>
        <dbReference type="SAM" id="MobiDB-lite"/>
    </source>
</evidence>
<dbReference type="InterPro" id="IPR027417">
    <property type="entry name" value="P-loop_NTPase"/>
</dbReference>
<evidence type="ECO:0000313" key="13">
    <source>
        <dbReference type="Proteomes" id="UP000265962"/>
    </source>
</evidence>
<feature type="domain" description="ABC transporter" evidence="11">
    <location>
        <begin position="26"/>
        <end position="263"/>
    </location>
</feature>
<dbReference type="GO" id="GO:0016887">
    <property type="term" value="F:ATP hydrolysis activity"/>
    <property type="evidence" value="ECO:0007669"/>
    <property type="project" value="InterPro"/>
</dbReference>
<evidence type="ECO:0000256" key="8">
    <source>
        <dbReference type="ARBA" id="ARBA00023065"/>
    </source>
</evidence>
<keyword evidence="12" id="KW-0378">Hydrolase</keyword>
<dbReference type="OrthoDB" id="5296765at2"/>
<dbReference type="EMBL" id="OMOH01000009">
    <property type="protein sequence ID" value="SPF69129.1"/>
    <property type="molecule type" value="Genomic_DNA"/>
</dbReference>